<evidence type="ECO:0000259" key="4">
    <source>
        <dbReference type="PROSITE" id="PS50025"/>
    </source>
</evidence>
<dbReference type="InterPro" id="IPR001791">
    <property type="entry name" value="Laminin_G"/>
</dbReference>
<keyword evidence="1 3" id="KW-0732">Signal</keyword>
<feature type="domain" description="Laminin G" evidence="4">
    <location>
        <begin position="206"/>
        <end position="366"/>
    </location>
</feature>
<dbReference type="SUPFAM" id="SSF52058">
    <property type="entry name" value="L domain-like"/>
    <property type="match status" value="1"/>
</dbReference>
<dbReference type="InterPro" id="IPR026906">
    <property type="entry name" value="LRR_5"/>
</dbReference>
<dbReference type="Pfam" id="PF13306">
    <property type="entry name" value="LRR_5"/>
    <property type="match status" value="1"/>
</dbReference>
<dbReference type="InterPro" id="IPR013320">
    <property type="entry name" value="ConA-like_dom_sf"/>
</dbReference>
<evidence type="ECO:0000256" key="1">
    <source>
        <dbReference type="ARBA" id="ARBA00022729"/>
    </source>
</evidence>
<accession>A0A1I5CDZ2</accession>
<dbReference type="PROSITE" id="PS50025">
    <property type="entry name" value="LAM_G_DOMAIN"/>
    <property type="match status" value="1"/>
</dbReference>
<dbReference type="GO" id="GO:0004553">
    <property type="term" value="F:hydrolase activity, hydrolyzing O-glycosyl compounds"/>
    <property type="evidence" value="ECO:0007669"/>
    <property type="project" value="UniProtKB-ARBA"/>
</dbReference>
<dbReference type="OrthoDB" id="9801383at2"/>
<protein>
    <submittedName>
        <fullName evidence="5">Por secretion system C-terminal sorting domain-containing protein</fullName>
    </submittedName>
</protein>
<evidence type="ECO:0000256" key="3">
    <source>
        <dbReference type="SAM" id="SignalP"/>
    </source>
</evidence>
<dbReference type="Gene3D" id="3.40.50.12480">
    <property type="match status" value="2"/>
</dbReference>
<dbReference type="InterPro" id="IPR044023">
    <property type="entry name" value="Ig_7"/>
</dbReference>
<evidence type="ECO:0000313" key="6">
    <source>
        <dbReference type="Proteomes" id="UP000198705"/>
    </source>
</evidence>
<dbReference type="AlphaFoldDB" id="A0A1I5CDZ2"/>
<organism evidence="5 6">
    <name type="scientific">Bizionia echini</name>
    <dbReference type="NCBI Taxonomy" id="649333"/>
    <lineage>
        <taxon>Bacteria</taxon>
        <taxon>Pseudomonadati</taxon>
        <taxon>Bacteroidota</taxon>
        <taxon>Flavobacteriia</taxon>
        <taxon>Flavobacteriales</taxon>
        <taxon>Flavobacteriaceae</taxon>
        <taxon>Bizionia</taxon>
    </lineage>
</organism>
<dbReference type="InterPro" id="IPR006558">
    <property type="entry name" value="LamG-like"/>
</dbReference>
<dbReference type="RefSeq" id="WP_092208697.1">
    <property type="nucleotide sequence ID" value="NZ_FOVN01000005.1"/>
</dbReference>
<dbReference type="Pfam" id="PF13385">
    <property type="entry name" value="Laminin_G_3"/>
    <property type="match status" value="2"/>
</dbReference>
<dbReference type="CDD" id="cd00110">
    <property type="entry name" value="LamG"/>
    <property type="match status" value="1"/>
</dbReference>
<dbReference type="SUPFAM" id="SSF49899">
    <property type="entry name" value="Concanavalin A-like lectins/glucanases"/>
    <property type="match status" value="2"/>
</dbReference>
<dbReference type="EMBL" id="FOVN01000005">
    <property type="protein sequence ID" value="SFN85104.1"/>
    <property type="molecule type" value="Genomic_DNA"/>
</dbReference>
<dbReference type="SMART" id="SM00560">
    <property type="entry name" value="LamGL"/>
    <property type="match status" value="1"/>
</dbReference>
<keyword evidence="6" id="KW-1185">Reference proteome</keyword>
<gene>
    <name evidence="5" type="ORF">SAMN04487989_10511</name>
</gene>
<dbReference type="InterPro" id="IPR026444">
    <property type="entry name" value="Secre_tail"/>
</dbReference>
<sequence>MKLKLLLFFAVVVATTVSAQTFSVGGVNYSVVSTTNNTVGVTSSASYVGELIVPSTVQNAGVTYTVVSILDAAFQNSTTLTSITIPNTVTEIRNSAFRFCTNLSTVDMGDSVTSIGQLSFNACFSLTSVVIPSSVTNISINAFEFCNTLTSVTVEWVTPLSINNNVFSGVNIGAATLNVPSGTVASYQAASVWQDFGNILPPPPATHLNFDGVNDQVSIPNEANFDFTNQMTVELWVNSSVMPQQWDALVVKGDDSWRLHLNDSGTVNFTCSGVTPTQEINSISNINDGNWHHIAATLGDNAIKIYIDGVLETQATASGIINNNAQTVLIGNNPIYSGRFFKGDMDDIRIWNVTRTAEQINGSKDCELQGTETGLVAYYKFNQGNDAGNNAGNNTLTDATTNANNGYLNNFALTGSTSNWLAGSPVTTGSIIPSEATVTTPVTYTQNDTASPLTATTGSNGTGLLWYTMETGGTGNGNAPTPSTDTVGSTSYWVSSTNDSGCESERLEIVVEVAIPADHYRMGTSNNGASNAFYINDDDGGLNLPNAFTVELWVKTSEALYILTGIDEVEIYNFYTFNVDQDNKLNFRISNFYDYQEQFVSNLALTDDDWHHIALSRNSSNSYSFYIDGILDSTFTPMVPIEEFNISQIGTGNAAIDEYRVWDLPRTEEQINANKNCELQGTESGLLVYYKFNQGLNAVNNTSITTIFDATANQNNATINNNSVLTGQTQNFLAGSPVTSGSTIPNIPTTTTLITYELGDTANPLTAATEGTGLLWYTTETGGTGTTTAPTPNTSAIGLTSYWVASTNANGCESARVEIVVNVQDTLGLEEVGALKNVRVYPNPTSGHVSISFPNALDSKISLYDLNGRLLSNKTETSTKSIIDLSNYEGGVYLLKIEVNQNEIIKRVVKY</sequence>
<keyword evidence="2" id="KW-1015">Disulfide bond</keyword>
<dbReference type="GO" id="GO:0005975">
    <property type="term" value="P:carbohydrate metabolic process"/>
    <property type="evidence" value="ECO:0007669"/>
    <property type="project" value="UniProtKB-ARBA"/>
</dbReference>
<feature type="chain" id="PRO_5011607267" evidence="3">
    <location>
        <begin position="20"/>
        <end position="911"/>
    </location>
</feature>
<reference evidence="6" key="1">
    <citation type="submission" date="2016-10" db="EMBL/GenBank/DDBJ databases">
        <authorList>
            <person name="Varghese N."/>
            <person name="Submissions S."/>
        </authorList>
    </citation>
    <scope>NUCLEOTIDE SEQUENCE [LARGE SCALE GENOMIC DNA]</scope>
    <source>
        <strain evidence="6">DSM 23925</strain>
    </source>
</reference>
<dbReference type="Pfam" id="PF18962">
    <property type="entry name" value="Por_Secre_tail"/>
    <property type="match status" value="1"/>
</dbReference>
<dbReference type="PANTHER" id="PTHR42535">
    <property type="entry name" value="OOKINETE PROTEIN, PUTATIVE-RELATED"/>
    <property type="match status" value="1"/>
</dbReference>
<dbReference type="NCBIfam" id="TIGR04183">
    <property type="entry name" value="Por_Secre_tail"/>
    <property type="match status" value="1"/>
</dbReference>
<proteinExistence type="predicted"/>
<evidence type="ECO:0000313" key="5">
    <source>
        <dbReference type="EMBL" id="SFN85104.1"/>
    </source>
</evidence>
<dbReference type="Proteomes" id="UP000198705">
    <property type="component" value="Unassembled WGS sequence"/>
</dbReference>
<name>A0A1I5CDZ2_9FLAO</name>
<dbReference type="Pfam" id="PF19081">
    <property type="entry name" value="Ig_7"/>
    <property type="match status" value="2"/>
</dbReference>
<evidence type="ECO:0000256" key="2">
    <source>
        <dbReference type="ARBA" id="ARBA00023157"/>
    </source>
</evidence>
<dbReference type="STRING" id="649333.SAMN04487989_10511"/>
<dbReference type="PANTHER" id="PTHR42535:SF2">
    <property type="entry name" value="CHROMOSOME UNDETERMINED SCAFFOLD_146, WHOLE GENOME SHOTGUN SEQUENCE"/>
    <property type="match status" value="1"/>
</dbReference>
<feature type="signal peptide" evidence="3">
    <location>
        <begin position="1"/>
        <end position="19"/>
    </location>
</feature>
<dbReference type="Gene3D" id="2.60.120.200">
    <property type="match status" value="2"/>
</dbReference>